<keyword evidence="2" id="KW-0813">Transport</keyword>
<keyword evidence="3" id="KW-0004">4Fe-4S</keyword>
<dbReference type="RefSeq" id="WP_081128309.1">
    <property type="nucleotide sequence ID" value="NZ_LDOS01000002.1"/>
</dbReference>
<feature type="chain" id="PRO_5021003826" evidence="9">
    <location>
        <begin position="37"/>
        <end position="113"/>
    </location>
</feature>
<evidence type="ECO:0000256" key="8">
    <source>
        <dbReference type="ARBA" id="ARBA00023014"/>
    </source>
</evidence>
<evidence type="ECO:0000259" key="10">
    <source>
        <dbReference type="PROSITE" id="PS51373"/>
    </source>
</evidence>
<dbReference type="InterPro" id="IPR000170">
    <property type="entry name" value="High_potential_FeS_prot"/>
</dbReference>
<sequence>MSQHENDPSRRHFLKMAAGTAAAAAVVGALPRHAHAAGLPHLSPTDPAAQALGYVEDTAQVSQAKYPNHKPSQDCSNCNFYQGAAGAPWGPCQLFPGKDVNAKGWCSAHATRK</sequence>
<organism evidence="11 12">
    <name type="scientific">Metallibacterium scheffleri</name>
    <dbReference type="NCBI Taxonomy" id="993689"/>
    <lineage>
        <taxon>Bacteria</taxon>
        <taxon>Pseudomonadati</taxon>
        <taxon>Pseudomonadota</taxon>
        <taxon>Gammaproteobacteria</taxon>
        <taxon>Lysobacterales</taxon>
        <taxon>Rhodanobacteraceae</taxon>
        <taxon>Metallibacterium</taxon>
    </lineage>
</organism>
<dbReference type="STRING" id="993689.GCA_002077135_02594"/>
<keyword evidence="8" id="KW-0411">Iron-sulfur</keyword>
<keyword evidence="12" id="KW-1185">Reference proteome</keyword>
<dbReference type="GO" id="GO:0051539">
    <property type="term" value="F:4 iron, 4 sulfur cluster binding"/>
    <property type="evidence" value="ECO:0007669"/>
    <property type="project" value="UniProtKB-KW"/>
</dbReference>
<reference evidence="11 12" key="1">
    <citation type="submission" date="2017-02" db="EMBL/GenBank/DDBJ databases">
        <title>Whole genome sequencing of Metallibacterium scheffleri DSM 24874 (T).</title>
        <authorList>
            <person name="Kumar S."/>
            <person name="Patil P."/>
            <person name="Patil P.B."/>
        </authorList>
    </citation>
    <scope>NUCLEOTIDE SEQUENCE [LARGE SCALE GENOMIC DNA]</scope>
    <source>
        <strain evidence="11 12">DSM 24874</strain>
    </source>
</reference>
<dbReference type="InterPro" id="IPR019546">
    <property type="entry name" value="TAT_signal_bac_arc"/>
</dbReference>
<evidence type="ECO:0000256" key="4">
    <source>
        <dbReference type="ARBA" id="ARBA00022723"/>
    </source>
</evidence>
<gene>
    <name evidence="11" type="ORF">B1806_15950</name>
</gene>
<evidence type="ECO:0000256" key="1">
    <source>
        <dbReference type="ARBA" id="ARBA00002137"/>
    </source>
</evidence>
<dbReference type="SUPFAM" id="SSF57652">
    <property type="entry name" value="HIPIP (high potential iron protein)"/>
    <property type="match status" value="1"/>
</dbReference>
<dbReference type="Pfam" id="PF10518">
    <property type="entry name" value="TAT_signal"/>
    <property type="match status" value="1"/>
</dbReference>
<dbReference type="InterPro" id="IPR006311">
    <property type="entry name" value="TAT_signal"/>
</dbReference>
<feature type="signal peptide" evidence="9">
    <location>
        <begin position="1"/>
        <end position="36"/>
    </location>
</feature>
<dbReference type="NCBIfam" id="TIGR01409">
    <property type="entry name" value="TAT_signal_seq"/>
    <property type="match status" value="1"/>
</dbReference>
<keyword evidence="7" id="KW-0408">Iron</keyword>
<dbReference type="GO" id="GO:0046872">
    <property type="term" value="F:metal ion binding"/>
    <property type="evidence" value="ECO:0007669"/>
    <property type="project" value="UniProtKB-KW"/>
</dbReference>
<dbReference type="AlphaFoldDB" id="A0A4S3KDK2"/>
<evidence type="ECO:0000313" key="12">
    <source>
        <dbReference type="Proteomes" id="UP000307749"/>
    </source>
</evidence>
<dbReference type="PROSITE" id="PS51318">
    <property type="entry name" value="TAT"/>
    <property type="match status" value="1"/>
</dbReference>
<evidence type="ECO:0000256" key="7">
    <source>
        <dbReference type="ARBA" id="ARBA00023004"/>
    </source>
</evidence>
<comment type="function">
    <text evidence="1">Specific class of high-redox-potential 4Fe-4S ferredoxins. Functions in anaerobic electron transport in most purple and in some other photosynthetic bacteria and in at least one genus (Paracoccus) of halophilic, denitrifying bacteria.</text>
</comment>
<accession>A0A4S3KDK2</accession>
<dbReference type="GO" id="GO:0019646">
    <property type="term" value="P:aerobic electron transport chain"/>
    <property type="evidence" value="ECO:0007669"/>
    <property type="project" value="InterPro"/>
</dbReference>
<dbReference type="OrthoDB" id="5298540at2"/>
<dbReference type="Gene3D" id="4.10.490.10">
    <property type="entry name" value="High potential iron-sulphur protein"/>
    <property type="match status" value="1"/>
</dbReference>
<name>A0A4S3KDK2_9GAMM</name>
<evidence type="ECO:0000256" key="6">
    <source>
        <dbReference type="ARBA" id="ARBA00022982"/>
    </source>
</evidence>
<feature type="domain" description="High potential iron-sulfur proteins family profile" evidence="10">
    <location>
        <begin position="36"/>
        <end position="113"/>
    </location>
</feature>
<dbReference type="GO" id="GO:0009055">
    <property type="term" value="F:electron transfer activity"/>
    <property type="evidence" value="ECO:0007669"/>
    <property type="project" value="InterPro"/>
</dbReference>
<dbReference type="Proteomes" id="UP000307749">
    <property type="component" value="Unassembled WGS sequence"/>
</dbReference>
<comment type="caution">
    <text evidence="11">The sequence shown here is derived from an EMBL/GenBank/DDBJ whole genome shotgun (WGS) entry which is preliminary data.</text>
</comment>
<evidence type="ECO:0000256" key="5">
    <source>
        <dbReference type="ARBA" id="ARBA00022729"/>
    </source>
</evidence>
<dbReference type="InterPro" id="IPR036369">
    <property type="entry name" value="HIPIP_sf"/>
</dbReference>
<protein>
    <submittedName>
        <fullName evidence="11">High potential iron-sulfur protein</fullName>
    </submittedName>
</protein>
<keyword evidence="4" id="KW-0479">Metal-binding</keyword>
<proteinExistence type="predicted"/>
<evidence type="ECO:0000313" key="11">
    <source>
        <dbReference type="EMBL" id="THD06547.1"/>
    </source>
</evidence>
<evidence type="ECO:0000256" key="3">
    <source>
        <dbReference type="ARBA" id="ARBA00022485"/>
    </source>
</evidence>
<evidence type="ECO:0000256" key="9">
    <source>
        <dbReference type="SAM" id="SignalP"/>
    </source>
</evidence>
<evidence type="ECO:0000256" key="2">
    <source>
        <dbReference type="ARBA" id="ARBA00022448"/>
    </source>
</evidence>
<keyword evidence="6" id="KW-0249">Electron transport</keyword>
<dbReference type="Pfam" id="PF01355">
    <property type="entry name" value="HIPIP"/>
    <property type="match status" value="1"/>
</dbReference>
<dbReference type="PROSITE" id="PS51373">
    <property type="entry name" value="HIPIP"/>
    <property type="match status" value="1"/>
</dbReference>
<dbReference type="EMBL" id="MWQO01000077">
    <property type="protein sequence ID" value="THD06547.1"/>
    <property type="molecule type" value="Genomic_DNA"/>
</dbReference>
<keyword evidence="5 9" id="KW-0732">Signal</keyword>